<reference evidence="1" key="1">
    <citation type="submission" date="2016-10" db="EMBL/GenBank/DDBJ databases">
        <authorList>
            <person name="de Groot N.N."/>
        </authorList>
    </citation>
    <scope>NUCLEOTIDE SEQUENCE</scope>
</reference>
<dbReference type="PROSITE" id="PS51257">
    <property type="entry name" value="PROKAR_LIPOPROTEIN"/>
    <property type="match status" value="1"/>
</dbReference>
<organism evidence="1">
    <name type="scientific">hydrothermal vent metagenome</name>
    <dbReference type="NCBI Taxonomy" id="652676"/>
    <lineage>
        <taxon>unclassified sequences</taxon>
        <taxon>metagenomes</taxon>
        <taxon>ecological metagenomes</taxon>
    </lineage>
</organism>
<proteinExistence type="predicted"/>
<dbReference type="AlphaFoldDB" id="A0A1W1BC54"/>
<evidence type="ECO:0000313" key="1">
    <source>
        <dbReference type="EMBL" id="SFV50998.1"/>
    </source>
</evidence>
<name>A0A1W1BC54_9ZZZZ</name>
<sequence length="72" mass="7917">MLKYTLFSIVALLIFGGCASKPEPKPVVVEVEKPKPVYVAPKRVKRGKVPPLPKREEDIDVDAAVDSAMQNL</sequence>
<dbReference type="EMBL" id="FPHC01000017">
    <property type="protein sequence ID" value="SFV50998.1"/>
    <property type="molecule type" value="Genomic_DNA"/>
</dbReference>
<protein>
    <submittedName>
        <fullName evidence="1">Uncharacterized protein</fullName>
    </submittedName>
</protein>
<gene>
    <name evidence="1" type="ORF">MNB_SV-6-1056</name>
</gene>
<accession>A0A1W1BC54</accession>